<evidence type="ECO:0000256" key="1">
    <source>
        <dbReference type="ARBA" id="ARBA00022723"/>
    </source>
</evidence>
<dbReference type="InterPro" id="IPR006588">
    <property type="entry name" value="Peptide_N_glycanase_PAW_dom"/>
</dbReference>
<evidence type="ECO:0000313" key="5">
    <source>
        <dbReference type="Proteomes" id="UP000708208"/>
    </source>
</evidence>
<dbReference type="GO" id="GO:0000224">
    <property type="term" value="F:peptide-N4-(N-acetyl-beta-glucosaminyl)asparagine amidase activity"/>
    <property type="evidence" value="ECO:0007669"/>
    <property type="project" value="TreeGrafter"/>
</dbReference>
<dbReference type="Pfam" id="PF01841">
    <property type="entry name" value="Transglut_core"/>
    <property type="match status" value="1"/>
</dbReference>
<dbReference type="GO" id="GO:0006516">
    <property type="term" value="P:glycoprotein catabolic process"/>
    <property type="evidence" value="ECO:0007669"/>
    <property type="project" value="InterPro"/>
</dbReference>
<evidence type="ECO:0000259" key="3">
    <source>
        <dbReference type="PROSITE" id="PS51398"/>
    </source>
</evidence>
<dbReference type="Proteomes" id="UP000708208">
    <property type="component" value="Unassembled WGS sequence"/>
</dbReference>
<sequence>MLGQFETALRSSLATARQWEIPEKKRKALSAVPLDDLQAIAEAKFDSSVSSEELPNSTRSGVLRDLLLLELLNWFKTEFFTWTDAPKCPKCEIVTTSVSGATPTPSELIKGANRIELYKCPKRSCGEMVRFPRYNDPAVLLETRTGRCGEWANCFGLICRAVGFETRYIYDFTDHVWVEVFSSGMTPKNRWLHCDPCENTCDNPLLYEVGWGKKLTFVIGASIDDIQDVTWRYTHPKNLKELLVRRNCSEQKVAEAVVQERKQIQALLPVSRKNILDQRLVEELVEFIIPKSEQVKQSEMQGRQSGSLAWRLARQEVHEQDQPARNGYEWQISSASSGSTNFELTYDPVTDCYRNSSNSNILRGWRNGTFYVENIFRKEEKDWKMVYLARQESSNGNNFKGKIAWKFTIPSSSSKIQISKINLEMFTQIFEKSARVQIIIADDANQQLQIPESCCQDGHWKWEKDLTSGVRSVLISVELLGGHGALAWQHAQLFRASTAHDFSSVPKKPSFRLLITFSN</sequence>
<dbReference type="OrthoDB" id="409136at2759"/>
<dbReference type="PROSITE" id="PS51398">
    <property type="entry name" value="PAW"/>
    <property type="match status" value="1"/>
</dbReference>
<keyword evidence="5" id="KW-1185">Reference proteome</keyword>
<evidence type="ECO:0000313" key="4">
    <source>
        <dbReference type="EMBL" id="CAG7733212.1"/>
    </source>
</evidence>
<accession>A0A8J2K6H4</accession>
<comment type="caution">
    <text evidence="4">The sequence shown here is derived from an EMBL/GenBank/DDBJ whole genome shotgun (WGS) entry which is preliminary data.</text>
</comment>
<dbReference type="InterPro" id="IPR002931">
    <property type="entry name" value="Transglutaminase-like"/>
</dbReference>
<dbReference type="AlphaFoldDB" id="A0A8J2K6H4"/>
<evidence type="ECO:0000256" key="2">
    <source>
        <dbReference type="PROSITE-ProRule" id="PRU00731"/>
    </source>
</evidence>
<dbReference type="GO" id="GO:0005829">
    <property type="term" value="C:cytosol"/>
    <property type="evidence" value="ECO:0007669"/>
    <property type="project" value="TreeGrafter"/>
</dbReference>
<keyword evidence="1" id="KW-0479">Metal-binding</keyword>
<proteinExistence type="inferred from homology"/>
<dbReference type="GO" id="GO:0005634">
    <property type="term" value="C:nucleus"/>
    <property type="evidence" value="ECO:0007669"/>
    <property type="project" value="TreeGrafter"/>
</dbReference>
<dbReference type="PANTHER" id="PTHR12143:SF19">
    <property type="entry name" value="PEPTIDE-N(4)-(N-ACETYL-BETA-GLUCOSAMINYL)ASPARAGINE AMIDASE"/>
    <property type="match status" value="1"/>
</dbReference>
<comment type="similarity">
    <text evidence="2">Belongs to the transglutaminase-like superfamily. PNGase family.</text>
</comment>
<reference evidence="4" key="1">
    <citation type="submission" date="2021-06" db="EMBL/GenBank/DDBJ databases">
        <authorList>
            <person name="Hodson N. C."/>
            <person name="Mongue J. A."/>
            <person name="Jaron S. K."/>
        </authorList>
    </citation>
    <scope>NUCLEOTIDE SEQUENCE</scope>
</reference>
<dbReference type="EMBL" id="CAJVCH010245229">
    <property type="protein sequence ID" value="CAG7733212.1"/>
    <property type="molecule type" value="Genomic_DNA"/>
</dbReference>
<dbReference type="SMART" id="SM00460">
    <property type="entry name" value="TGc"/>
    <property type="match status" value="1"/>
</dbReference>
<name>A0A8J2K6H4_9HEXA</name>
<organism evidence="4 5">
    <name type="scientific">Allacma fusca</name>
    <dbReference type="NCBI Taxonomy" id="39272"/>
    <lineage>
        <taxon>Eukaryota</taxon>
        <taxon>Metazoa</taxon>
        <taxon>Ecdysozoa</taxon>
        <taxon>Arthropoda</taxon>
        <taxon>Hexapoda</taxon>
        <taxon>Collembola</taxon>
        <taxon>Symphypleona</taxon>
        <taxon>Sminthuridae</taxon>
        <taxon>Allacma</taxon>
    </lineage>
</organism>
<protein>
    <recommendedName>
        <fullName evidence="3">PAW domain-containing protein</fullName>
    </recommendedName>
</protein>
<dbReference type="InterPro" id="IPR050883">
    <property type="entry name" value="PNGase"/>
</dbReference>
<dbReference type="GO" id="GO:0046872">
    <property type="term" value="F:metal ion binding"/>
    <property type="evidence" value="ECO:0007669"/>
    <property type="project" value="UniProtKB-KW"/>
</dbReference>
<dbReference type="Pfam" id="PF04721">
    <property type="entry name" value="PAW"/>
    <property type="match status" value="1"/>
</dbReference>
<gene>
    <name evidence="4" type="ORF">AFUS01_LOCUS21669</name>
</gene>
<feature type="domain" description="PAW" evidence="3">
    <location>
        <begin position="299"/>
        <end position="519"/>
    </location>
</feature>
<dbReference type="PANTHER" id="PTHR12143">
    <property type="entry name" value="PEPTIDE N-GLYCANASE PNGASE -RELATED"/>
    <property type="match status" value="1"/>
</dbReference>